<protein>
    <submittedName>
        <fullName evidence="1">UbiA prenyltransferase</fullName>
    </submittedName>
</protein>
<dbReference type="Proteomes" id="UP000790709">
    <property type="component" value="Unassembled WGS sequence"/>
</dbReference>
<evidence type="ECO:0000313" key="2">
    <source>
        <dbReference type="Proteomes" id="UP000790709"/>
    </source>
</evidence>
<keyword evidence="2" id="KW-1185">Reference proteome</keyword>
<evidence type="ECO:0000313" key="1">
    <source>
        <dbReference type="EMBL" id="KAH7918476.1"/>
    </source>
</evidence>
<reference evidence="1" key="1">
    <citation type="journal article" date="2021" name="New Phytol.">
        <title>Evolutionary innovations through gain and loss of genes in the ectomycorrhizal Boletales.</title>
        <authorList>
            <person name="Wu G."/>
            <person name="Miyauchi S."/>
            <person name="Morin E."/>
            <person name="Kuo A."/>
            <person name="Drula E."/>
            <person name="Varga T."/>
            <person name="Kohler A."/>
            <person name="Feng B."/>
            <person name="Cao Y."/>
            <person name="Lipzen A."/>
            <person name="Daum C."/>
            <person name="Hundley H."/>
            <person name="Pangilinan J."/>
            <person name="Johnson J."/>
            <person name="Barry K."/>
            <person name="LaButti K."/>
            <person name="Ng V."/>
            <person name="Ahrendt S."/>
            <person name="Min B."/>
            <person name="Choi I.G."/>
            <person name="Park H."/>
            <person name="Plett J.M."/>
            <person name="Magnuson J."/>
            <person name="Spatafora J.W."/>
            <person name="Nagy L.G."/>
            <person name="Henrissat B."/>
            <person name="Grigoriev I.V."/>
            <person name="Yang Z.L."/>
            <person name="Xu J."/>
            <person name="Martin F.M."/>
        </authorList>
    </citation>
    <scope>NUCLEOTIDE SEQUENCE</scope>
    <source>
        <strain evidence="1">KUC20120723A-06</strain>
    </source>
</reference>
<name>A0ACB8AYJ0_9AGAM</name>
<sequence>MSSQPLLNNASESSSSPQHVSRVTLRGCYELMRWHKPFIGNTLAFWPCAWGITMAALANHTQPRSLVLQTIKFGISSLLLHSGGCVWNDICDVRFDKQVERTKRRPLPSGRVTLGQAWVLLVLVATAYAITLPVSNNTTAILGCIWVFPLTGLYPLMKRWTYWPQAWLGLAMNFGFPVAWASQTGEVRSIAVWTMYLGTVCWTIVYDTMYAVQDRKDDVKAGIKSTAVLFSDWVRPILSIFAASFVALLVFSGIWNGQGSAYFVVSCGGTGIHLAWQLLAWKVGEGADDDAKFNSNGFIGLLIFVGVALDYSSQRT</sequence>
<accession>A0ACB8AYJ0</accession>
<proteinExistence type="predicted"/>
<dbReference type="EMBL" id="MU266782">
    <property type="protein sequence ID" value="KAH7918476.1"/>
    <property type="molecule type" value="Genomic_DNA"/>
</dbReference>
<gene>
    <name evidence="1" type="ORF">BV22DRAFT_1041755</name>
</gene>
<organism evidence="1 2">
    <name type="scientific">Leucogyrophana mollusca</name>
    <dbReference type="NCBI Taxonomy" id="85980"/>
    <lineage>
        <taxon>Eukaryota</taxon>
        <taxon>Fungi</taxon>
        <taxon>Dikarya</taxon>
        <taxon>Basidiomycota</taxon>
        <taxon>Agaricomycotina</taxon>
        <taxon>Agaricomycetes</taxon>
        <taxon>Agaricomycetidae</taxon>
        <taxon>Boletales</taxon>
        <taxon>Boletales incertae sedis</taxon>
        <taxon>Leucogyrophana</taxon>
    </lineage>
</organism>
<comment type="caution">
    <text evidence="1">The sequence shown here is derived from an EMBL/GenBank/DDBJ whole genome shotgun (WGS) entry which is preliminary data.</text>
</comment>